<dbReference type="PANTHER" id="PTHR16320">
    <property type="entry name" value="SPHINGOMYELINASE FAMILY MEMBER"/>
    <property type="match status" value="1"/>
</dbReference>
<feature type="non-terminal residue" evidence="2">
    <location>
        <position position="431"/>
    </location>
</feature>
<dbReference type="InterPro" id="IPR036691">
    <property type="entry name" value="Endo/exonu/phosph_ase_sf"/>
</dbReference>
<dbReference type="GO" id="GO:0004527">
    <property type="term" value="F:exonuclease activity"/>
    <property type="evidence" value="ECO:0007669"/>
    <property type="project" value="UniProtKB-KW"/>
</dbReference>
<dbReference type="PANTHER" id="PTHR16320:SF1">
    <property type="entry name" value="SPHINGOMYELINASE DDB_G0288017"/>
    <property type="match status" value="1"/>
</dbReference>
<keyword evidence="2" id="KW-0255">Endonuclease</keyword>
<dbReference type="Gene3D" id="2.100.10.30">
    <property type="entry name" value="Jacalin-like lectin domain"/>
    <property type="match status" value="1"/>
</dbReference>
<dbReference type="InterPro" id="IPR038772">
    <property type="entry name" value="Sph/SMPD2-like"/>
</dbReference>
<dbReference type="AlphaFoldDB" id="A0A5J5FCF7"/>
<dbReference type="InterPro" id="IPR036404">
    <property type="entry name" value="Jacalin-like_lectin_dom_sf"/>
</dbReference>
<proteinExistence type="predicted"/>
<keyword evidence="2" id="KW-0269">Exonuclease</keyword>
<keyword evidence="2" id="KW-0378">Hydrolase</keyword>
<dbReference type="GO" id="GO:0004519">
    <property type="term" value="F:endonuclease activity"/>
    <property type="evidence" value="ECO:0007669"/>
    <property type="project" value="UniProtKB-KW"/>
</dbReference>
<dbReference type="SUPFAM" id="SSF56219">
    <property type="entry name" value="DNase I-like"/>
    <property type="match status" value="1"/>
</dbReference>
<feature type="domain" description="Jacalin-type lectin" evidence="1">
    <location>
        <begin position="281"/>
        <end position="431"/>
    </location>
</feature>
<dbReference type="SMART" id="SM00915">
    <property type="entry name" value="Jacalin"/>
    <property type="match status" value="1"/>
</dbReference>
<protein>
    <submittedName>
        <fullName evidence="2">Endonuclease/exonuclease/phosphatase</fullName>
    </submittedName>
</protein>
<dbReference type="Pfam" id="PF22669">
    <property type="entry name" value="Exo_endo_phos2"/>
    <property type="match status" value="1"/>
</dbReference>
<dbReference type="InterPro" id="IPR000300">
    <property type="entry name" value="IPPc"/>
</dbReference>
<keyword evidence="2" id="KW-0540">Nuclease</keyword>
<keyword evidence="3" id="KW-1185">Reference proteome</keyword>
<dbReference type="InParanoid" id="A0A5J5FCF7"/>
<evidence type="ECO:0000313" key="3">
    <source>
        <dbReference type="Proteomes" id="UP000326924"/>
    </source>
</evidence>
<dbReference type="SUPFAM" id="SSF51101">
    <property type="entry name" value="Mannose-binding lectins"/>
    <property type="match status" value="1"/>
</dbReference>
<feature type="non-terminal residue" evidence="2">
    <location>
        <position position="1"/>
    </location>
</feature>
<evidence type="ECO:0000313" key="2">
    <source>
        <dbReference type="EMBL" id="KAA8915066.1"/>
    </source>
</evidence>
<name>A0A5J5FCF7_9PEZI</name>
<organism evidence="2 3">
    <name type="scientific">Sphaerosporella brunnea</name>
    <dbReference type="NCBI Taxonomy" id="1250544"/>
    <lineage>
        <taxon>Eukaryota</taxon>
        <taxon>Fungi</taxon>
        <taxon>Dikarya</taxon>
        <taxon>Ascomycota</taxon>
        <taxon>Pezizomycotina</taxon>
        <taxon>Pezizomycetes</taxon>
        <taxon>Pezizales</taxon>
        <taxon>Pyronemataceae</taxon>
        <taxon>Sphaerosporella</taxon>
    </lineage>
</organism>
<dbReference type="GO" id="GO:0016791">
    <property type="term" value="F:phosphatase activity"/>
    <property type="evidence" value="ECO:0007669"/>
    <property type="project" value="InterPro"/>
</dbReference>
<reference evidence="2 3" key="1">
    <citation type="submission" date="2019-09" db="EMBL/GenBank/DDBJ databases">
        <title>Draft genome of the ectomycorrhizal ascomycete Sphaerosporella brunnea.</title>
        <authorList>
            <consortium name="DOE Joint Genome Institute"/>
            <person name="Benucci G.M."/>
            <person name="Marozzi G."/>
            <person name="Antonielli L."/>
            <person name="Sanchez S."/>
            <person name="Marco P."/>
            <person name="Wang X."/>
            <person name="Falini L.B."/>
            <person name="Barry K."/>
            <person name="Haridas S."/>
            <person name="Lipzen A."/>
            <person name="Labutti K."/>
            <person name="Grigoriev I.V."/>
            <person name="Murat C."/>
            <person name="Martin F."/>
            <person name="Albertini E."/>
            <person name="Donnini D."/>
            <person name="Bonito G."/>
        </authorList>
    </citation>
    <scope>NUCLEOTIDE SEQUENCE [LARGE SCALE GENOMIC DNA]</scope>
    <source>
        <strain evidence="2 3">Sb_GMNB300</strain>
    </source>
</reference>
<dbReference type="Pfam" id="PF01419">
    <property type="entry name" value="Jacalin"/>
    <property type="match status" value="1"/>
</dbReference>
<dbReference type="PROSITE" id="PS51752">
    <property type="entry name" value="JACALIN_LECTIN"/>
    <property type="match status" value="1"/>
</dbReference>
<dbReference type="Proteomes" id="UP000326924">
    <property type="component" value="Unassembled WGS sequence"/>
</dbReference>
<dbReference type="InterPro" id="IPR001229">
    <property type="entry name" value="Jacalin-like_lectin_dom"/>
</dbReference>
<dbReference type="GO" id="GO:0005737">
    <property type="term" value="C:cytoplasm"/>
    <property type="evidence" value="ECO:0007669"/>
    <property type="project" value="TreeGrafter"/>
</dbReference>
<gene>
    <name evidence="2" type="ORF">FN846DRAFT_757272</name>
</gene>
<dbReference type="GO" id="GO:0004767">
    <property type="term" value="F:sphingomyelin phosphodiesterase activity"/>
    <property type="evidence" value="ECO:0007669"/>
    <property type="project" value="InterPro"/>
</dbReference>
<dbReference type="EMBL" id="VXIS01000001">
    <property type="protein sequence ID" value="KAA8915066.1"/>
    <property type="molecule type" value="Genomic_DNA"/>
</dbReference>
<dbReference type="OrthoDB" id="40902at2759"/>
<sequence>VAAAAETSGTFDILTYNIAGLPEPISGSNPSTNTPLISSRLNNFSIVHLQEDFAYHSELLSRSTHRYRSPFTGSVPFGSGLSTLSAFPLTDVQQHTWAACWVGTGDCLTRKGFSATRIHLAPGVDVDFYNLHSEAGDTELDFVARRAGWEQLSAFMNSYSRGNPVVLAGDTNTRYTSPKDPARLLLQKNGLRDIWVELYRGGVPPAADGKSIECAFPVPAGSERQDCEQIDKIQYRGNRLVELVPTAFVNRNADFVDARGGPLSDHFPNQAVFSWRISDTLRTGERIVGGRHSTYFNDADTPGAFGARVPVVTSLTLRGGSRLDAIRYTLSDGTVVYHGGRGGTDQTLTLREGEGVERVEVCVGTRAPPGRTLGIFSMEVWTDLGRRVRVGSGTGECFSFTPPEGGRKWGMAGFQGWKGSEVDALGVIWGK</sequence>
<dbReference type="Gene3D" id="3.60.10.10">
    <property type="entry name" value="Endonuclease/exonuclease/phosphatase"/>
    <property type="match status" value="1"/>
</dbReference>
<accession>A0A5J5FCF7</accession>
<dbReference type="GO" id="GO:0046856">
    <property type="term" value="P:phosphatidylinositol dephosphorylation"/>
    <property type="evidence" value="ECO:0007669"/>
    <property type="project" value="InterPro"/>
</dbReference>
<comment type="caution">
    <text evidence="2">The sequence shown here is derived from an EMBL/GenBank/DDBJ whole genome shotgun (WGS) entry which is preliminary data.</text>
</comment>
<evidence type="ECO:0000259" key="1">
    <source>
        <dbReference type="PROSITE" id="PS51752"/>
    </source>
</evidence>